<evidence type="ECO:0000256" key="1">
    <source>
        <dbReference type="SAM" id="MobiDB-lite"/>
    </source>
</evidence>
<keyword evidence="3" id="KW-1185">Reference proteome</keyword>
<evidence type="ECO:0000313" key="3">
    <source>
        <dbReference type="Proteomes" id="UP001642464"/>
    </source>
</evidence>
<feature type="compositionally biased region" description="Low complexity" evidence="1">
    <location>
        <begin position="554"/>
        <end position="568"/>
    </location>
</feature>
<feature type="region of interest" description="Disordered" evidence="1">
    <location>
        <begin position="546"/>
        <end position="609"/>
    </location>
</feature>
<evidence type="ECO:0000313" key="2">
    <source>
        <dbReference type="EMBL" id="CAK9114320.1"/>
    </source>
</evidence>
<dbReference type="Gene3D" id="2.60.220.30">
    <property type="match status" value="2"/>
</dbReference>
<dbReference type="EMBL" id="CAXAMM010044350">
    <property type="protein sequence ID" value="CAK9114320.1"/>
    <property type="molecule type" value="Genomic_DNA"/>
</dbReference>
<organism evidence="2 3">
    <name type="scientific">Durusdinium trenchii</name>
    <dbReference type="NCBI Taxonomy" id="1381693"/>
    <lineage>
        <taxon>Eukaryota</taxon>
        <taxon>Sar</taxon>
        <taxon>Alveolata</taxon>
        <taxon>Dinophyceae</taxon>
        <taxon>Suessiales</taxon>
        <taxon>Symbiodiniaceae</taxon>
        <taxon>Durusdinium</taxon>
    </lineage>
</organism>
<protein>
    <submittedName>
        <fullName evidence="2">WWE domain-containing protein</fullName>
    </submittedName>
</protein>
<sequence>MSAQGGSVLERFGAPESCPPWQRPHALVLGPHALAEASSSDVAMAPSHLQAASSSQDELQHAPDEPQNDAWLSNILCIIFLSYSSGNAVLSVTFAGITLSVPELVLERDIIPTVEVIDWSDAIEESASAILGNQVCLSPLLKLQPEDLDFPQAIKVTLPACVGSEAAYISTREGSWKQDHFSSYLFVAGTHGPLIAKGFLGPDPYFGAKVAFLHLGCHACNRQLEASRDRDFLQFEACQEVVPLGVHDKQELVVGSDHESFHVATDFVQLPVVLPPVGELARSASDFNVRINGTDHCFTAASPATEMAQFATFQDSRDDEVVHFPCGVSLVLSRAIRECYAPNVELIDWDVDGGELLREVLKAEELPLSPLLRLTPHAVAFEEPITVILPACVGACNIWRSTPVRHLWERTSCQIEDGYVAVELSHFCDLGVTASASTKFKFGALGFINPSSPKARVTVIHVGCERCKDVYQREEYILKNYERCNKFQNLGDYTHAEQILVRQNSCEEKLVLQPRKMPVFSSELDANVFSFEETCVFHRPQEVKASDVNANAADPSDPSSSSPSPSSPNARRKKVEDTDKAVARRRVGLSRASFKQIQRQPPAQVPRQNNDDFFLWLGSDATTASMPEPLDRASTAEPEPPEPPEASAWEFMATASAGVANLLSSAAAGAAPHIEDGPSAGGHIMFSGRFNNPQIIAYMKVLKGRLDEHGLRTFMVQEGASGDFAAATCTGLYRAKVMVCFCTDEYGAMTGAGYETYVELRDAHQKHLRLFPIKMGKKYPPEPKDEEGRAQNSLVFHRGLIYIDDTEMKDARGVADTIANAIFEHPELAESLKI</sequence>
<proteinExistence type="predicted"/>
<gene>
    <name evidence="2" type="ORF">SCF082_LOCUS52964</name>
</gene>
<name>A0ABP0SPX4_9DINO</name>
<accession>A0ABP0SPX4</accession>
<dbReference type="Proteomes" id="UP001642464">
    <property type="component" value="Unassembled WGS sequence"/>
</dbReference>
<comment type="caution">
    <text evidence="2">The sequence shown here is derived from an EMBL/GenBank/DDBJ whole genome shotgun (WGS) entry which is preliminary data.</text>
</comment>
<reference evidence="2 3" key="1">
    <citation type="submission" date="2024-02" db="EMBL/GenBank/DDBJ databases">
        <authorList>
            <person name="Chen Y."/>
            <person name="Shah S."/>
            <person name="Dougan E. K."/>
            <person name="Thang M."/>
            <person name="Chan C."/>
        </authorList>
    </citation>
    <scope>NUCLEOTIDE SEQUENCE [LARGE SCALE GENOMIC DNA]</scope>
</reference>
<feature type="region of interest" description="Disordered" evidence="1">
    <location>
        <begin position="624"/>
        <end position="644"/>
    </location>
</feature>